<sequence length="220" mass="24955">MKSPRGKLPYIRIHKEDSSDSQLISDSTLITETLVRNGMLNDLNSGLSPVEKAQDAAVRALLEDKLYFYQVDMSISTQVHERWVENYYVMRSNTFAAVPYPMQVVIGLLAYRKMAQSLYGQGTGRFSIEEIKSFRREAWEHINALLNESRRSASDKDAAFWVLGGKQPSEADATLFGFIASANVCLAGPDSMKLVKSFPTVMDYARRIYNNYFPDYAGWH</sequence>
<dbReference type="InterPro" id="IPR012336">
    <property type="entry name" value="Thioredoxin-like_fold"/>
</dbReference>
<dbReference type="InterPro" id="IPR050931">
    <property type="entry name" value="Mito_Protein_Transport_Metaxin"/>
</dbReference>
<comment type="caution">
    <text evidence="3">The sequence shown here is derived from an EMBL/GenBank/DDBJ whole genome shotgun (WGS) entry which is preliminary data.</text>
</comment>
<evidence type="ECO:0000259" key="2">
    <source>
        <dbReference type="Pfam" id="PF17172"/>
    </source>
</evidence>
<dbReference type="EMBL" id="LCWF01000116">
    <property type="protein sequence ID" value="KKY18794.1"/>
    <property type="molecule type" value="Genomic_DNA"/>
</dbReference>
<dbReference type="Proteomes" id="UP000053317">
    <property type="component" value="Unassembled WGS sequence"/>
</dbReference>
<reference evidence="3 4" key="2">
    <citation type="submission" date="2015-05" db="EMBL/GenBank/DDBJ databases">
        <authorList>
            <person name="Morales-Cruz A."/>
            <person name="Amrine K.C."/>
            <person name="Cantu D."/>
        </authorList>
    </citation>
    <scope>NUCLEOTIDE SEQUENCE [LARGE SCALE GENOMIC DNA]</scope>
    <source>
        <strain evidence="3">UCRPC4</strain>
    </source>
</reference>
<dbReference type="SFLD" id="SFLDG01200">
    <property type="entry name" value="SUF1.1"/>
    <property type="match status" value="1"/>
</dbReference>
<dbReference type="OrthoDB" id="5809458at2759"/>
<dbReference type="SFLD" id="SFLDS00019">
    <property type="entry name" value="Glutathione_Transferase_(cytos"/>
    <property type="match status" value="1"/>
</dbReference>
<proteinExistence type="inferred from homology"/>
<comment type="similarity">
    <text evidence="1">Belongs to the FAX family.</text>
</comment>
<keyword evidence="4" id="KW-1185">Reference proteome</keyword>
<accession>A0A0G2E860</accession>
<dbReference type="Pfam" id="PF17172">
    <property type="entry name" value="GST_N_4"/>
    <property type="match status" value="1"/>
</dbReference>
<protein>
    <submittedName>
        <fullName evidence="3">Putative glutathione s</fullName>
    </submittedName>
</protein>
<dbReference type="InterPro" id="IPR036282">
    <property type="entry name" value="Glutathione-S-Trfase_C_sf"/>
</dbReference>
<evidence type="ECO:0000256" key="1">
    <source>
        <dbReference type="ARBA" id="ARBA00006475"/>
    </source>
</evidence>
<evidence type="ECO:0000313" key="4">
    <source>
        <dbReference type="Proteomes" id="UP000053317"/>
    </source>
</evidence>
<dbReference type="SUPFAM" id="SSF47616">
    <property type="entry name" value="GST C-terminal domain-like"/>
    <property type="match status" value="1"/>
</dbReference>
<dbReference type="PANTHER" id="PTHR12289">
    <property type="entry name" value="METAXIN RELATED"/>
    <property type="match status" value="1"/>
</dbReference>
<gene>
    <name evidence="3" type="ORF">UCRPC4_g04774</name>
</gene>
<dbReference type="InterPro" id="IPR026928">
    <property type="entry name" value="FAX/IsoI-like"/>
</dbReference>
<evidence type="ECO:0000313" key="3">
    <source>
        <dbReference type="EMBL" id="KKY18794.1"/>
    </source>
</evidence>
<organism evidence="3 4">
    <name type="scientific">Phaeomoniella chlamydospora</name>
    <name type="common">Phaeoacremonium chlamydosporum</name>
    <dbReference type="NCBI Taxonomy" id="158046"/>
    <lineage>
        <taxon>Eukaryota</taxon>
        <taxon>Fungi</taxon>
        <taxon>Dikarya</taxon>
        <taxon>Ascomycota</taxon>
        <taxon>Pezizomycotina</taxon>
        <taxon>Eurotiomycetes</taxon>
        <taxon>Chaetothyriomycetidae</taxon>
        <taxon>Phaeomoniellales</taxon>
        <taxon>Phaeomoniellaceae</taxon>
        <taxon>Phaeomoniella</taxon>
    </lineage>
</organism>
<dbReference type="SFLD" id="SFLDG01180">
    <property type="entry name" value="SUF1"/>
    <property type="match status" value="1"/>
</dbReference>
<dbReference type="InterPro" id="IPR040079">
    <property type="entry name" value="Glutathione_S-Trfase"/>
</dbReference>
<dbReference type="AlphaFoldDB" id="A0A0G2E860"/>
<name>A0A0G2E860_PHACM</name>
<feature type="domain" description="Thioredoxin-like fold" evidence="2">
    <location>
        <begin position="2"/>
        <end position="70"/>
    </location>
</feature>
<dbReference type="PANTHER" id="PTHR12289:SF41">
    <property type="entry name" value="FAILED AXON CONNECTIONS-RELATED"/>
    <property type="match status" value="1"/>
</dbReference>
<dbReference type="GO" id="GO:0005737">
    <property type="term" value="C:cytoplasm"/>
    <property type="evidence" value="ECO:0007669"/>
    <property type="project" value="TreeGrafter"/>
</dbReference>
<reference evidence="3 4" key="1">
    <citation type="submission" date="2015-05" db="EMBL/GenBank/DDBJ databases">
        <title>Distinctive expansion of gene families associated with plant cell wall degradation and secondary metabolism in the genomes of grapevine trunk pathogens.</title>
        <authorList>
            <person name="Lawrence D.P."/>
            <person name="Travadon R."/>
            <person name="Rolshausen P.E."/>
            <person name="Baumgartner K."/>
        </authorList>
    </citation>
    <scope>NUCLEOTIDE SEQUENCE [LARGE SCALE GENOMIC DNA]</scope>
    <source>
        <strain evidence="3">UCRPC4</strain>
    </source>
</reference>